<dbReference type="PROSITE" id="PS50893">
    <property type="entry name" value="ABC_TRANSPORTER_2"/>
    <property type="match status" value="1"/>
</dbReference>
<reference evidence="6" key="1">
    <citation type="submission" date="2009-10" db="EMBL/GenBank/DDBJ databases">
        <title>Complete sequence of Bacillus selenitireducens MLS10.</title>
        <authorList>
            <consortium name="US DOE Joint Genome Institute"/>
            <person name="Lucas S."/>
            <person name="Copeland A."/>
            <person name="Lapidus A."/>
            <person name="Glavina del Rio T."/>
            <person name="Dalin E."/>
            <person name="Tice H."/>
            <person name="Bruce D."/>
            <person name="Goodwin L."/>
            <person name="Pitluck S."/>
            <person name="Sims D."/>
            <person name="Brettin T."/>
            <person name="Detter J.C."/>
            <person name="Han C."/>
            <person name="Larimer F."/>
            <person name="Land M."/>
            <person name="Hauser L."/>
            <person name="Kyrpides N."/>
            <person name="Ovchinnikova G."/>
            <person name="Stolz J."/>
        </authorList>
    </citation>
    <scope>NUCLEOTIDE SEQUENCE [LARGE SCALE GENOMIC DNA]</scope>
    <source>
        <strain evidence="6">MLS10</strain>
    </source>
</reference>
<dbReference type="Pfam" id="PF08352">
    <property type="entry name" value="oligo_HPY"/>
    <property type="match status" value="1"/>
</dbReference>
<dbReference type="FunFam" id="3.40.50.300:FF:000016">
    <property type="entry name" value="Oligopeptide ABC transporter ATP-binding component"/>
    <property type="match status" value="1"/>
</dbReference>
<keyword evidence="2" id="KW-0813">Transport</keyword>
<gene>
    <name evidence="6" type="ordered locus">Bsel_3206</name>
</gene>
<dbReference type="eggNOG" id="COG4608">
    <property type="taxonomic scope" value="Bacteria"/>
</dbReference>
<keyword evidence="3" id="KW-0547">Nucleotide-binding</keyword>
<dbReference type="GO" id="GO:0016887">
    <property type="term" value="F:ATP hydrolysis activity"/>
    <property type="evidence" value="ECO:0007669"/>
    <property type="project" value="InterPro"/>
</dbReference>
<evidence type="ECO:0000256" key="3">
    <source>
        <dbReference type="ARBA" id="ARBA00022741"/>
    </source>
</evidence>
<dbReference type="GO" id="GO:0055085">
    <property type="term" value="P:transmembrane transport"/>
    <property type="evidence" value="ECO:0007669"/>
    <property type="project" value="UniProtKB-ARBA"/>
</dbReference>
<dbReference type="GO" id="GO:0005524">
    <property type="term" value="F:ATP binding"/>
    <property type="evidence" value="ECO:0007669"/>
    <property type="project" value="UniProtKB-KW"/>
</dbReference>
<dbReference type="Proteomes" id="UP000000271">
    <property type="component" value="Chromosome"/>
</dbReference>
<feature type="domain" description="ABC transporter" evidence="5">
    <location>
        <begin position="13"/>
        <end position="263"/>
    </location>
</feature>
<sequence>MKAQATTDPIPLLELRNVKKYFDVTEAWFTRKREYLRAVDGVNLKVYEGETLGVVGESGCGKSTTGNLIVRLLEPTEGEILFNGEDLAEMGGEELRQKRKDIQMIFQDPFSSLNPRMRVFELIAEPLRTHKTHSGNALRERVYELMDLVGLNREMAERFPHEFSGGQRQRIGIARALALNPKLIVCDEPVSALDVSIQSQILNLLQRLQKELNLTLVFIAHGLPAVKHISDRIAVMYLGKVVELTTREKLFAKPMHPYTEGLLSAVPIPDPEVRDRRERVVLKGDIPSPVNPPSGCSFHTRCPFADDKCKSETPQFEELEPDHFVACHYPLESGQGILLDGDANAGRD</sequence>
<dbReference type="AlphaFoldDB" id="D6Y1A1"/>
<dbReference type="CDD" id="cd03257">
    <property type="entry name" value="ABC_NikE_OppD_transporters"/>
    <property type="match status" value="1"/>
</dbReference>
<evidence type="ECO:0000313" key="6">
    <source>
        <dbReference type="EMBL" id="ADI00688.1"/>
    </source>
</evidence>
<evidence type="ECO:0000256" key="1">
    <source>
        <dbReference type="ARBA" id="ARBA00005417"/>
    </source>
</evidence>
<dbReference type="KEGG" id="bse:Bsel_3206"/>
<name>D6Y1A1_BACIE</name>
<dbReference type="PROSITE" id="PS00211">
    <property type="entry name" value="ABC_TRANSPORTER_1"/>
    <property type="match status" value="1"/>
</dbReference>
<dbReference type="InterPro" id="IPR003439">
    <property type="entry name" value="ABC_transporter-like_ATP-bd"/>
</dbReference>
<keyword evidence="7" id="KW-1185">Reference proteome</keyword>
<comment type="similarity">
    <text evidence="1">Belongs to the ABC transporter superfamily.</text>
</comment>
<proteinExistence type="inferred from homology"/>
<protein>
    <submittedName>
        <fullName evidence="6">Oligopeptide/dipeptide ABC transporter, ATPase subunit</fullName>
    </submittedName>
</protein>
<dbReference type="GO" id="GO:0015833">
    <property type="term" value="P:peptide transport"/>
    <property type="evidence" value="ECO:0007669"/>
    <property type="project" value="InterPro"/>
</dbReference>
<dbReference type="InterPro" id="IPR003593">
    <property type="entry name" value="AAA+_ATPase"/>
</dbReference>
<dbReference type="STRING" id="439292.Bsel_3206"/>
<evidence type="ECO:0000256" key="2">
    <source>
        <dbReference type="ARBA" id="ARBA00022448"/>
    </source>
</evidence>
<dbReference type="InterPro" id="IPR027417">
    <property type="entry name" value="P-loop_NTPase"/>
</dbReference>
<evidence type="ECO:0000313" key="7">
    <source>
        <dbReference type="Proteomes" id="UP000000271"/>
    </source>
</evidence>
<dbReference type="PANTHER" id="PTHR43776:SF7">
    <property type="entry name" value="D,D-DIPEPTIDE TRANSPORT ATP-BINDING PROTEIN DDPF-RELATED"/>
    <property type="match status" value="1"/>
</dbReference>
<dbReference type="InterPro" id="IPR013563">
    <property type="entry name" value="Oligopep_ABC_C"/>
</dbReference>
<dbReference type="SUPFAM" id="SSF52540">
    <property type="entry name" value="P-loop containing nucleoside triphosphate hydrolases"/>
    <property type="match status" value="1"/>
</dbReference>
<keyword evidence="4" id="KW-0067">ATP-binding</keyword>
<dbReference type="Pfam" id="PF00005">
    <property type="entry name" value="ABC_tran"/>
    <property type="match status" value="1"/>
</dbReference>
<dbReference type="Gene3D" id="3.40.50.300">
    <property type="entry name" value="P-loop containing nucleotide triphosphate hydrolases"/>
    <property type="match status" value="1"/>
</dbReference>
<dbReference type="SMART" id="SM00382">
    <property type="entry name" value="AAA"/>
    <property type="match status" value="1"/>
</dbReference>
<dbReference type="NCBIfam" id="TIGR01727">
    <property type="entry name" value="oligo_HPY"/>
    <property type="match status" value="1"/>
</dbReference>
<organism evidence="6 7">
    <name type="scientific">Bacillus selenitireducens (strain ATCC 700615 / DSM 15326 / MLS10)</name>
    <dbReference type="NCBI Taxonomy" id="439292"/>
    <lineage>
        <taxon>Bacteria</taxon>
        <taxon>Bacillati</taxon>
        <taxon>Bacillota</taxon>
        <taxon>Bacilli</taxon>
        <taxon>Bacillales</taxon>
        <taxon>Bacillaceae</taxon>
        <taxon>Salisediminibacterium</taxon>
    </lineage>
</organism>
<dbReference type="EMBL" id="CP001791">
    <property type="protein sequence ID" value="ADI00688.1"/>
    <property type="molecule type" value="Genomic_DNA"/>
</dbReference>
<dbReference type="InterPro" id="IPR017871">
    <property type="entry name" value="ABC_transporter-like_CS"/>
</dbReference>
<dbReference type="HOGENOM" id="CLU_000604_1_23_9"/>
<evidence type="ECO:0000259" key="5">
    <source>
        <dbReference type="PROSITE" id="PS50893"/>
    </source>
</evidence>
<dbReference type="InterPro" id="IPR050319">
    <property type="entry name" value="ABC_transp_ATP-bind"/>
</dbReference>
<dbReference type="PANTHER" id="PTHR43776">
    <property type="entry name" value="TRANSPORT ATP-BINDING PROTEIN"/>
    <property type="match status" value="1"/>
</dbReference>
<accession>D6Y1A1</accession>
<evidence type="ECO:0000256" key="4">
    <source>
        <dbReference type="ARBA" id="ARBA00022840"/>
    </source>
</evidence>